<keyword evidence="1" id="KW-0496">Mitochondrion</keyword>
<evidence type="ECO:0000313" key="1">
    <source>
        <dbReference type="EMBL" id="QFZ98685.1"/>
    </source>
</evidence>
<dbReference type="GeneID" id="42437929"/>
<dbReference type="AlphaFoldDB" id="A0A5Q0N2G1"/>
<name>A0A5Q0N2G1_AMAPH</name>
<organism evidence="1">
    <name type="scientific">Amanita phalloides</name>
    <name type="common">Death cap</name>
    <dbReference type="NCBI Taxonomy" id="67723"/>
    <lineage>
        <taxon>Eukaryota</taxon>
        <taxon>Fungi</taxon>
        <taxon>Dikarya</taxon>
        <taxon>Basidiomycota</taxon>
        <taxon>Agaricomycotina</taxon>
        <taxon>Agaricomycetes</taxon>
        <taxon>Agaricomycetidae</taxon>
        <taxon>Agaricales</taxon>
        <taxon>Pluteineae</taxon>
        <taxon>Amanitaceae</taxon>
        <taxon>Amanita</taxon>
    </lineage>
</organism>
<gene>
    <name evidence="1" type="primary">orf162</name>
</gene>
<protein>
    <submittedName>
        <fullName evidence="1">Uncharacterized protein</fullName>
    </submittedName>
</protein>
<proteinExistence type="predicted"/>
<geneLocation type="mitochondrion" evidence="1"/>
<dbReference type="EMBL" id="MK993560">
    <property type="protein sequence ID" value="QFZ98685.1"/>
    <property type="molecule type" value="Genomic_DNA"/>
</dbReference>
<reference evidence="1" key="1">
    <citation type="journal article" name="Front. Microbiol.">
        <title>Comparative Mitogenome Analysis Reveals Mitochondrial Genome Differentiation in Ectomycorrhizal and Asymbiotic Amanita Species.</title>
        <authorList>
            <person name="Li Q."/>
            <person name="He X."/>
            <person name="Ren Y."/>
            <person name="Xiong C."/>
            <person name="Jin X."/>
            <person name="Peng L."/>
            <person name="Huang W."/>
        </authorList>
    </citation>
    <scope>NUCLEOTIDE SEQUENCE</scope>
</reference>
<dbReference type="RefSeq" id="YP_009710736.1">
    <property type="nucleotide sequence ID" value="NC_045200.1"/>
</dbReference>
<sequence length="162" mass="18571">MFPQILFIGGITLFFSIFAYFSNYSGNIINSNQNDLNNLTGGNLNKLEILNKINKLSDLELEKILNIINNKTNLNNTDTVSVSDYLVSKSSYDNIDIKIETPTSTSINQNIENNFDDTSVIELWNESEEDLLDSTYKPDLPEYKLDHNNEEDILNLFQNNYN</sequence>
<accession>A0A5Q0N2G1</accession>